<dbReference type="Proteomes" id="UP000694240">
    <property type="component" value="Chromosome 13"/>
</dbReference>
<organism evidence="3 4">
    <name type="scientific">Arabidopsis thaliana x Arabidopsis arenosa</name>
    <dbReference type="NCBI Taxonomy" id="1240361"/>
    <lineage>
        <taxon>Eukaryota</taxon>
        <taxon>Viridiplantae</taxon>
        <taxon>Streptophyta</taxon>
        <taxon>Embryophyta</taxon>
        <taxon>Tracheophyta</taxon>
        <taxon>Spermatophyta</taxon>
        <taxon>Magnoliopsida</taxon>
        <taxon>eudicotyledons</taxon>
        <taxon>Gunneridae</taxon>
        <taxon>Pentapetalae</taxon>
        <taxon>rosids</taxon>
        <taxon>malvids</taxon>
        <taxon>Brassicales</taxon>
        <taxon>Brassicaceae</taxon>
        <taxon>Camelineae</taxon>
        <taxon>Arabidopsis</taxon>
    </lineage>
</organism>
<dbReference type="InterPro" id="IPR005162">
    <property type="entry name" value="Retrotrans_gag_dom"/>
</dbReference>
<feature type="domain" description="Retrotransposon gag" evidence="2">
    <location>
        <begin position="133"/>
        <end position="224"/>
    </location>
</feature>
<gene>
    <name evidence="3" type="ORF">ISN45_Aa08g008250</name>
</gene>
<accession>A0A8T1XFD9</accession>
<proteinExistence type="predicted"/>
<name>A0A8T1XFD9_9BRAS</name>
<feature type="region of interest" description="Disordered" evidence="1">
    <location>
        <begin position="511"/>
        <end position="543"/>
    </location>
</feature>
<dbReference type="PANTHER" id="PTHR33067">
    <property type="entry name" value="RNA-DIRECTED DNA POLYMERASE-RELATED"/>
    <property type="match status" value="1"/>
</dbReference>
<keyword evidence="4" id="KW-1185">Reference proteome</keyword>
<evidence type="ECO:0000313" key="4">
    <source>
        <dbReference type="Proteomes" id="UP000694240"/>
    </source>
</evidence>
<dbReference type="AlphaFoldDB" id="A0A8T1XFD9"/>
<sequence>MQTRSKGSDNLISYRDNINRLARELRERRDRDGCEQHNPAAMEEQDQDNQGVGIPRNIGDGDAPRNHHQRQGIVPPPVQNNNFEIKSGLISMIQGNKFHGLPMEDPLDHLDNFDRLCSLTKINGVSEDGFKLRLFPFSLGDKAHQWEKTLPPGSITSWDDCKKAFLTKFFSNSRTARLRNEISSFTQKKSESICEAWERFKGYTTQCPHHGFKKASLLNTLYRGALPKIRMLLDTASNGNFLNKDVEEGWELVENLAQSDGNYTEDFDRSNRGIGDSDAKHSKEIKALNDKIDKLLLTQQKQVHYITEEEHYQLQEGETTQAEEVSYIQNQGGYNKGYNPYKPAHPNLSYQSTNVANPQDQVYPQQQQNQSKPFVPYNQGYVPKQQFSGGFHQQNPPPGFAQLPQQAPPAQDQDMKQMLQQLLQGQAAGAMVLEKKLAEIHNKVDCSYNDLNIKFEALNSKMKYMESQAASTSAPKNPGQLPGKAIQNPKEYVNAIRPSIAPVTVDSEIQEGEDSIQNETQVEDTTKLDQDAVPSDQAKSPQIEKPVVDKGKQKAFVPPPYKPKIPFPGRFKQDIIEKYRAMFARHIKEIEVKMPLIDAYKLIPDSHKYLKDMIMERIKELQGMAMVSHECSEIIQTKIIPKKLGDPGSFTLPCSLGPLAFSNCLCDLGAFISLMPLSVAKRLGFSKYKPCNISLILADESIRLPHGLLEDLPIQIGNVEIPTDFILLEMDEEPKDPLILGRPFLATAGAIIDVKNGKIDLNLGNDFKMKFDINDATRKPTIEGQTFLVKVMDRLADELLDELAEEDHQQTSLTKNGEAGYLLTETLSCGKSLDSHKELAGSEVLKDLFKSETVGKAAYEASSTHVQPTDSRIHLSKPSTRLENSSSTKQPDKQLESINSASDGWLELKRGSKWQDKAIRELTDTVRELKDQIKELHGKANQVPLQIKDVPNDEASTLVSKKGSEFTSEWPIEEDYPVDQQEAYYEKRAIEYSTADLSSEHAKFDGKKRKVLVLEKLRKIFRQKRYSTRVAHSNTPLEHPLEYQPEQQPIRATRAATRAHCSELIPASTLELNK</sequence>
<dbReference type="EMBL" id="JAEFBK010000013">
    <property type="protein sequence ID" value="KAG7533188.1"/>
    <property type="molecule type" value="Genomic_DNA"/>
</dbReference>
<feature type="region of interest" description="Disordered" evidence="1">
    <location>
        <begin position="29"/>
        <end position="80"/>
    </location>
</feature>
<comment type="caution">
    <text evidence="3">The sequence shown here is derived from an EMBL/GenBank/DDBJ whole genome shotgun (WGS) entry which is preliminary data.</text>
</comment>
<feature type="region of interest" description="Disordered" evidence="1">
    <location>
        <begin position="859"/>
        <end position="897"/>
    </location>
</feature>
<feature type="compositionally biased region" description="Polar residues" evidence="1">
    <location>
        <begin position="877"/>
        <end position="889"/>
    </location>
</feature>
<feature type="compositionally biased region" description="Polar residues" evidence="1">
    <location>
        <begin position="861"/>
        <end position="870"/>
    </location>
</feature>
<dbReference type="CDD" id="cd00303">
    <property type="entry name" value="retropepsin_like"/>
    <property type="match status" value="1"/>
</dbReference>
<evidence type="ECO:0000256" key="1">
    <source>
        <dbReference type="SAM" id="MobiDB-lite"/>
    </source>
</evidence>
<dbReference type="Pfam" id="PF03732">
    <property type="entry name" value="Retrotrans_gag"/>
    <property type="match status" value="1"/>
</dbReference>
<protein>
    <submittedName>
        <fullName evidence="3">Retrotransposon gag domain</fullName>
    </submittedName>
</protein>
<evidence type="ECO:0000313" key="3">
    <source>
        <dbReference type="EMBL" id="KAG7533188.1"/>
    </source>
</evidence>
<dbReference type="PANTHER" id="PTHR33067:SF31">
    <property type="entry name" value="RNA-DIRECTED DNA POLYMERASE"/>
    <property type="match status" value="1"/>
</dbReference>
<reference evidence="3 4" key="1">
    <citation type="submission" date="2020-12" db="EMBL/GenBank/DDBJ databases">
        <title>Concerted genomic and epigenomic changes stabilize Arabidopsis allopolyploids.</title>
        <authorList>
            <person name="Chen Z."/>
        </authorList>
    </citation>
    <scope>NUCLEOTIDE SEQUENCE [LARGE SCALE GENOMIC DNA]</scope>
    <source>
        <strain evidence="3">Allo738</strain>
        <tissue evidence="3">Leaf</tissue>
    </source>
</reference>
<evidence type="ECO:0000259" key="2">
    <source>
        <dbReference type="Pfam" id="PF03732"/>
    </source>
</evidence>